<dbReference type="AlphaFoldDB" id="A0A168J3T9"/>
<evidence type="ECO:0000256" key="1">
    <source>
        <dbReference type="SAM" id="MobiDB-lite"/>
    </source>
</evidence>
<feature type="compositionally biased region" description="Basic residues" evidence="1">
    <location>
        <begin position="1"/>
        <end position="14"/>
    </location>
</feature>
<feature type="region of interest" description="Disordered" evidence="1">
    <location>
        <begin position="257"/>
        <end position="285"/>
    </location>
</feature>
<feature type="region of interest" description="Disordered" evidence="1">
    <location>
        <begin position="136"/>
        <end position="156"/>
    </location>
</feature>
<feature type="region of interest" description="Disordered" evidence="1">
    <location>
        <begin position="1"/>
        <end position="31"/>
    </location>
</feature>
<dbReference type="Proteomes" id="UP000077051">
    <property type="component" value="Unassembled WGS sequence"/>
</dbReference>
<organism evidence="2 3">
    <name type="scientific">Mucor lusitanicus CBS 277.49</name>
    <dbReference type="NCBI Taxonomy" id="747725"/>
    <lineage>
        <taxon>Eukaryota</taxon>
        <taxon>Fungi</taxon>
        <taxon>Fungi incertae sedis</taxon>
        <taxon>Mucoromycota</taxon>
        <taxon>Mucoromycotina</taxon>
        <taxon>Mucoromycetes</taxon>
        <taxon>Mucorales</taxon>
        <taxon>Mucorineae</taxon>
        <taxon>Mucoraceae</taxon>
        <taxon>Mucor</taxon>
    </lineage>
</organism>
<accession>A0A168J3T9</accession>
<feature type="region of interest" description="Disordered" evidence="1">
    <location>
        <begin position="450"/>
        <end position="470"/>
    </location>
</feature>
<feature type="compositionally biased region" description="Basic and acidic residues" evidence="1">
    <location>
        <begin position="450"/>
        <end position="460"/>
    </location>
</feature>
<sequence length="528" mass="59166">MGFLSFRRKSKASKAVHPPSNPPPPLVLSDNIHTTTATDTSSDYHSPIADSFMMVGSSIVDMAQSSLSEDIFKELVPLSIKNESSAKSKDTIRHSLSLKSNSNSVKSSVSPLRINTEIHAHNESIQSPLNESIISNTTRSSKQSDSSGSSLTSLSSTEEFVPLHPISRSDPHHYANKKLGEHAPLIDLVSRSTPHEQVTTLATPSAAATTVPAGLAMARMKERHRQEYRRSMQWSPPAHPLQGAPSSAAANVMMEYHPSSSKRANSFTSQRTHPMQHQQLPHPPPPSPAPLVHARVQVPLINQIKPVVVPMRSMSSSTYTSKPFDRRPLIASIPPPVSHQQPKPAVAPPVPDHRHYHLLHHAQHLPSPSPSAAAMPYQAERPINTSPTRYPRQRLVGITEHHYQQQQPPQQDVQLSISSKLKTDYRRIVYTRKQDYVPDLVDLLDQHQEEKQNLADDKPPSSHCSHHQPHHTMIKRQYNNNNLDGCQQQKQQQYHYSTTHRCNRHHRQHYAHCHHNRKPATCCNNTCC</sequence>
<proteinExistence type="predicted"/>
<feature type="compositionally biased region" description="Polar residues" evidence="1">
    <location>
        <begin position="258"/>
        <end position="272"/>
    </location>
</feature>
<comment type="caution">
    <text evidence="2">The sequence shown here is derived from an EMBL/GenBank/DDBJ whole genome shotgun (WGS) entry which is preliminary data.</text>
</comment>
<dbReference type="VEuPathDB" id="FungiDB:MUCCIDRAFT_112122"/>
<gene>
    <name evidence="2" type="ORF">MUCCIDRAFT_112122</name>
</gene>
<dbReference type="OrthoDB" id="2263894at2759"/>
<evidence type="ECO:0000313" key="3">
    <source>
        <dbReference type="Proteomes" id="UP000077051"/>
    </source>
</evidence>
<name>A0A168J3T9_MUCCL</name>
<reference evidence="2 3" key="1">
    <citation type="submission" date="2015-06" db="EMBL/GenBank/DDBJ databases">
        <title>Expansion of signal transduction pathways in fungi by whole-genome duplication.</title>
        <authorList>
            <consortium name="DOE Joint Genome Institute"/>
            <person name="Corrochano L.M."/>
            <person name="Kuo A."/>
            <person name="Marcet-Houben M."/>
            <person name="Polaino S."/>
            <person name="Salamov A."/>
            <person name="Villalobos J.M."/>
            <person name="Alvarez M.I."/>
            <person name="Avalos J."/>
            <person name="Benito E.P."/>
            <person name="Benoit I."/>
            <person name="Burger G."/>
            <person name="Camino L.P."/>
            <person name="Canovas D."/>
            <person name="Cerda-Olmedo E."/>
            <person name="Cheng J.-F."/>
            <person name="Dominguez A."/>
            <person name="Elias M."/>
            <person name="Eslava A.P."/>
            <person name="Glaser F."/>
            <person name="Grimwood J."/>
            <person name="Gutierrez G."/>
            <person name="Heitman J."/>
            <person name="Henrissat B."/>
            <person name="Iturriaga E.A."/>
            <person name="Lang B.F."/>
            <person name="Lavin J.L."/>
            <person name="Lee S."/>
            <person name="Li W."/>
            <person name="Lindquist E."/>
            <person name="Lopez-Garcia S."/>
            <person name="Luque E.M."/>
            <person name="Marcos A.T."/>
            <person name="Martin J."/>
            <person name="Mccluskey K."/>
            <person name="Medina H.R."/>
            <person name="Miralles-Duran A."/>
            <person name="Miyazaki A."/>
            <person name="Munoz-Torres E."/>
            <person name="Oguiza J.A."/>
            <person name="Ohm R."/>
            <person name="Olmedo M."/>
            <person name="Orejas M."/>
            <person name="Ortiz-Castellanos L."/>
            <person name="Pisabarro A.G."/>
            <person name="Rodriguez-Romero J."/>
            <person name="Ruiz-Herrera J."/>
            <person name="Ruiz-Vazquez R."/>
            <person name="Sanz C."/>
            <person name="Schackwitz W."/>
            <person name="Schmutz J."/>
            <person name="Shahriari M."/>
            <person name="Shelest E."/>
            <person name="Silva-Franco F."/>
            <person name="Soanes D."/>
            <person name="Syed K."/>
            <person name="Tagua V.G."/>
            <person name="Talbot N.J."/>
            <person name="Thon M."/>
            <person name="De Vries R.P."/>
            <person name="Wiebenga A."/>
            <person name="Yadav J.S."/>
            <person name="Braun E.L."/>
            <person name="Baker S."/>
            <person name="Garre V."/>
            <person name="Horwitz B."/>
            <person name="Torres-Martinez S."/>
            <person name="Idnurm A."/>
            <person name="Herrera-Estrella A."/>
            <person name="Gabaldon T."/>
            <person name="Grigoriev I.V."/>
        </authorList>
    </citation>
    <scope>NUCLEOTIDE SEQUENCE [LARGE SCALE GENOMIC DNA]</scope>
    <source>
        <strain evidence="2 3">CBS 277.49</strain>
    </source>
</reference>
<dbReference type="EMBL" id="AMYB01000006">
    <property type="protein sequence ID" value="OAD00711.1"/>
    <property type="molecule type" value="Genomic_DNA"/>
</dbReference>
<protein>
    <submittedName>
        <fullName evidence="2">Uncharacterized protein</fullName>
    </submittedName>
</protein>
<evidence type="ECO:0000313" key="2">
    <source>
        <dbReference type="EMBL" id="OAD00711.1"/>
    </source>
</evidence>
<keyword evidence="3" id="KW-1185">Reference proteome</keyword>